<dbReference type="OrthoDB" id="2418900at2759"/>
<dbReference type="Pfam" id="PF18759">
    <property type="entry name" value="Plavaka"/>
    <property type="match status" value="1"/>
</dbReference>
<evidence type="ECO:0000313" key="2">
    <source>
        <dbReference type="Proteomes" id="UP000053989"/>
    </source>
</evidence>
<sequence length="193" mass="21613">MWMGRWWEEMHMSTAKLPEGACTVAVIIATDKTQLTQFSRGQQAYLVYLTLGNIPQAIQCKPSKKACMLIAYLPVDKCMSLNLSKEEQVVRVHRLFHRAMQLVLDPLIQAGLQGMDVVGGDGHICRVHPILVCYVADYPEQCLVTCAKSGTCPKCFQKLNALGERVLGVLRTQRKSLSTIQHVQASARSHRDF</sequence>
<dbReference type="Proteomes" id="UP000053989">
    <property type="component" value="Unassembled WGS sequence"/>
</dbReference>
<reference evidence="1 2" key="1">
    <citation type="submission" date="2014-04" db="EMBL/GenBank/DDBJ databases">
        <authorList>
            <consortium name="DOE Joint Genome Institute"/>
            <person name="Kuo A."/>
            <person name="Kohler A."/>
            <person name="Nagy L.G."/>
            <person name="Floudas D."/>
            <person name="Copeland A."/>
            <person name="Barry K.W."/>
            <person name="Cichocki N."/>
            <person name="Veneault-Fourrey C."/>
            <person name="LaButti K."/>
            <person name="Lindquist E.A."/>
            <person name="Lipzen A."/>
            <person name="Lundell T."/>
            <person name="Morin E."/>
            <person name="Murat C."/>
            <person name="Sun H."/>
            <person name="Tunlid A."/>
            <person name="Henrissat B."/>
            <person name="Grigoriev I.V."/>
            <person name="Hibbett D.S."/>
            <person name="Martin F."/>
            <person name="Nordberg H.P."/>
            <person name="Cantor M.N."/>
            <person name="Hua S.X."/>
        </authorList>
    </citation>
    <scope>NUCLEOTIDE SEQUENCE [LARGE SCALE GENOMIC DNA]</scope>
    <source>
        <strain evidence="1 2">Foug A</strain>
    </source>
</reference>
<dbReference type="AlphaFoldDB" id="A0A0C2ZND6"/>
<dbReference type="InParanoid" id="A0A0C2ZND6"/>
<dbReference type="EMBL" id="KN822162">
    <property type="protein sequence ID" value="KIM54102.1"/>
    <property type="molecule type" value="Genomic_DNA"/>
</dbReference>
<evidence type="ECO:0000313" key="1">
    <source>
        <dbReference type="EMBL" id="KIM54102.1"/>
    </source>
</evidence>
<reference evidence="2" key="2">
    <citation type="submission" date="2015-01" db="EMBL/GenBank/DDBJ databases">
        <title>Evolutionary Origins and Diversification of the Mycorrhizal Mutualists.</title>
        <authorList>
            <consortium name="DOE Joint Genome Institute"/>
            <consortium name="Mycorrhizal Genomics Consortium"/>
            <person name="Kohler A."/>
            <person name="Kuo A."/>
            <person name="Nagy L.G."/>
            <person name="Floudas D."/>
            <person name="Copeland A."/>
            <person name="Barry K.W."/>
            <person name="Cichocki N."/>
            <person name="Veneault-Fourrey C."/>
            <person name="LaButti K."/>
            <person name="Lindquist E.A."/>
            <person name="Lipzen A."/>
            <person name="Lundell T."/>
            <person name="Morin E."/>
            <person name="Murat C."/>
            <person name="Riley R."/>
            <person name="Ohm R."/>
            <person name="Sun H."/>
            <person name="Tunlid A."/>
            <person name="Henrissat B."/>
            <person name="Grigoriev I.V."/>
            <person name="Hibbett D.S."/>
            <person name="Martin F."/>
        </authorList>
    </citation>
    <scope>NUCLEOTIDE SEQUENCE [LARGE SCALE GENOMIC DNA]</scope>
    <source>
        <strain evidence="2">Foug A</strain>
    </source>
</reference>
<dbReference type="InterPro" id="IPR041078">
    <property type="entry name" value="Plavaka"/>
</dbReference>
<dbReference type="HOGENOM" id="CLU_006344_8_3_1"/>
<accession>A0A0C2ZND6</accession>
<proteinExistence type="predicted"/>
<dbReference type="STRING" id="1036808.A0A0C2ZND6"/>
<organism evidence="1 2">
    <name type="scientific">Scleroderma citrinum Foug A</name>
    <dbReference type="NCBI Taxonomy" id="1036808"/>
    <lineage>
        <taxon>Eukaryota</taxon>
        <taxon>Fungi</taxon>
        <taxon>Dikarya</taxon>
        <taxon>Basidiomycota</taxon>
        <taxon>Agaricomycotina</taxon>
        <taxon>Agaricomycetes</taxon>
        <taxon>Agaricomycetidae</taxon>
        <taxon>Boletales</taxon>
        <taxon>Sclerodermatineae</taxon>
        <taxon>Sclerodermataceae</taxon>
        <taxon>Scleroderma</taxon>
    </lineage>
</organism>
<protein>
    <submittedName>
        <fullName evidence="1">Uncharacterized protein</fullName>
    </submittedName>
</protein>
<keyword evidence="2" id="KW-1185">Reference proteome</keyword>
<name>A0A0C2ZND6_9AGAM</name>
<gene>
    <name evidence="1" type="ORF">SCLCIDRAFT_137448</name>
</gene>